<evidence type="ECO:0008006" key="4">
    <source>
        <dbReference type="Google" id="ProtNLM"/>
    </source>
</evidence>
<evidence type="ECO:0000313" key="3">
    <source>
        <dbReference type="Proteomes" id="UP000000593"/>
    </source>
</evidence>
<keyword evidence="1" id="KW-0732">Signal</keyword>
<dbReference type="Proteomes" id="UP000000593">
    <property type="component" value="Plasmid pPBPR1"/>
</dbReference>
<accession>Q6LW90</accession>
<name>Q6LW90_PHOPR</name>
<feature type="chain" id="PRO_5004276370" description="Type IV conjugative transfer system protein TraV" evidence="1">
    <location>
        <begin position="19"/>
        <end position="131"/>
    </location>
</feature>
<evidence type="ECO:0000256" key="1">
    <source>
        <dbReference type="SAM" id="SignalP"/>
    </source>
</evidence>
<dbReference type="eggNOG" id="ENOG5033GIZ">
    <property type="taxonomic scope" value="Bacteria"/>
</dbReference>
<dbReference type="HOGENOM" id="CLU_1926729_0_0_6"/>
<dbReference type="PROSITE" id="PS51257">
    <property type="entry name" value="PROKAR_LIPOPROTEIN"/>
    <property type="match status" value="1"/>
</dbReference>
<dbReference type="EMBL" id="CR377818">
    <property type="protein sequence ID" value="CAG17945.1"/>
    <property type="molecule type" value="Genomic_DNA"/>
</dbReference>
<organism evidence="2 3">
    <name type="scientific">Photobacterium profundum (strain SS9)</name>
    <dbReference type="NCBI Taxonomy" id="298386"/>
    <lineage>
        <taxon>Bacteria</taxon>
        <taxon>Pseudomonadati</taxon>
        <taxon>Pseudomonadota</taxon>
        <taxon>Gammaproteobacteria</taxon>
        <taxon>Vibrionales</taxon>
        <taxon>Vibrionaceae</taxon>
        <taxon>Photobacterium</taxon>
    </lineage>
</organism>
<keyword evidence="2" id="KW-0614">Plasmid</keyword>
<evidence type="ECO:0000313" key="2">
    <source>
        <dbReference type="EMBL" id="CAG17945.1"/>
    </source>
</evidence>
<gene>
    <name evidence="2" type="ordered locus">PBPRC0007</name>
</gene>
<reference evidence="3" key="1">
    <citation type="journal article" date="2005" name="Science">
        <title>Life at depth: Photobacterium profundum genome sequence and expression analysis.</title>
        <authorList>
            <person name="Vezzi A."/>
            <person name="Campanaro S."/>
            <person name="D'Angelo M."/>
            <person name="Simonato F."/>
            <person name="Vitulo N."/>
            <person name="Lauro F.M."/>
            <person name="Cestaro A."/>
            <person name="Malacrida G."/>
            <person name="Simionati B."/>
            <person name="Cannata N."/>
            <person name="Romualdi C."/>
            <person name="Bartlett D.H."/>
            <person name="Valle G."/>
        </authorList>
    </citation>
    <scope>NUCLEOTIDE SEQUENCE [LARGE SCALE GENOMIC DNA]</scope>
    <source>
        <strain evidence="3">ATCC BAA-1253 / SS9</strain>
    </source>
</reference>
<dbReference type="RefSeq" id="WP_011176741.1">
    <property type="nucleotide sequence ID" value="NC_005871.1"/>
</dbReference>
<sequence>MRYFMLSLIALLLTGCSAGMKSNFSCEKIGGIEGCASMTDVRSAMDRGEFSPQGHVIKGEASHAYLTPTPSFIPLPRRNREGAPLRTQEHVQKITIFPFTTPDGYYIDTTDVYIADDSQWTGRPVQAIRKD</sequence>
<proteinExistence type="predicted"/>
<feature type="signal peptide" evidence="1">
    <location>
        <begin position="1"/>
        <end position="18"/>
    </location>
</feature>
<keyword evidence="3" id="KW-1185">Reference proteome</keyword>
<dbReference type="InterPro" id="IPR014118">
    <property type="entry name" value="T4SS_TraV"/>
</dbReference>
<geneLocation type="plasmid" evidence="2 3">
    <name>pPBPR1</name>
</geneLocation>
<dbReference type="KEGG" id="ppr:PBPRC0007"/>
<dbReference type="AlphaFoldDB" id="Q6LW90"/>
<dbReference type="NCBIfam" id="TIGR02747">
    <property type="entry name" value="TraV"/>
    <property type="match status" value="1"/>
</dbReference>
<protein>
    <recommendedName>
        <fullName evidence="4">Type IV conjugative transfer system protein TraV</fullName>
    </recommendedName>
</protein>